<dbReference type="Proteomes" id="UP000309676">
    <property type="component" value="Unassembled WGS sequence"/>
</dbReference>
<dbReference type="Gene3D" id="3.30.70.3040">
    <property type="match status" value="1"/>
</dbReference>
<dbReference type="GO" id="GO:0005886">
    <property type="term" value="C:plasma membrane"/>
    <property type="evidence" value="ECO:0007669"/>
    <property type="project" value="UniProtKB-SubCell"/>
</dbReference>
<evidence type="ECO:0000256" key="8">
    <source>
        <dbReference type="ARBA" id="ARBA00023136"/>
    </source>
</evidence>
<dbReference type="InterPro" id="IPR003838">
    <property type="entry name" value="ABC3_permease_C"/>
</dbReference>
<evidence type="ECO:0000313" key="15">
    <source>
        <dbReference type="Proteomes" id="UP000309676"/>
    </source>
</evidence>
<evidence type="ECO:0000259" key="13">
    <source>
        <dbReference type="Pfam" id="PF18075"/>
    </source>
</evidence>
<feature type="domain" description="ABC3 transporter permease C-terminal" evidence="12">
    <location>
        <begin position="183"/>
        <end position="304"/>
    </location>
</feature>
<dbReference type="PIRSF" id="PIRSF003097">
    <property type="entry name" value="FtsX"/>
    <property type="match status" value="1"/>
</dbReference>
<sequence length="305" mass="33806">MRISTIRRHFREGFRSIWRNGWMSFASISAIAISLFILGVFMVLAMNINKLTEDIENEVEIRVYLDVSVDRGRVPEIQNAIGKIEGVKRIEFVSKEDGLEFLKERLGEEGRELLEGQEGDNNPLPDSFTVEVYEPRTIDLVAQRILALNAGKDPAPIWELNYGADTVRTLFQVTDIVRNVGLVLVAGLALMSMFLISNTIKITIVARRREIAIMKLVGATNGFIRWPFFIEGALLGVVGSVIPAVIIFVGYGQLVASTEMELGLLQIALLPLGEVAQVTFGLLIGLGFVIGVWGSTLSVRKFLKV</sequence>
<organism evidence="14 15">
    <name type="scientific">Paenibacillus antri</name>
    <dbReference type="NCBI Taxonomy" id="2582848"/>
    <lineage>
        <taxon>Bacteria</taxon>
        <taxon>Bacillati</taxon>
        <taxon>Bacillota</taxon>
        <taxon>Bacilli</taxon>
        <taxon>Bacillales</taxon>
        <taxon>Paenibacillaceae</taxon>
        <taxon>Paenibacillus</taxon>
    </lineage>
</organism>
<evidence type="ECO:0000259" key="12">
    <source>
        <dbReference type="Pfam" id="PF02687"/>
    </source>
</evidence>
<keyword evidence="6 11" id="KW-0812">Transmembrane</keyword>
<evidence type="ECO:0000256" key="9">
    <source>
        <dbReference type="ARBA" id="ARBA00023306"/>
    </source>
</evidence>
<evidence type="ECO:0000256" key="1">
    <source>
        <dbReference type="ARBA" id="ARBA00004651"/>
    </source>
</evidence>
<evidence type="ECO:0000256" key="7">
    <source>
        <dbReference type="ARBA" id="ARBA00022989"/>
    </source>
</evidence>
<accession>A0A5R9GGR9</accession>
<dbReference type="Pfam" id="PF02687">
    <property type="entry name" value="FtsX"/>
    <property type="match status" value="1"/>
</dbReference>
<keyword evidence="5 10" id="KW-0132">Cell division</keyword>
<dbReference type="PANTHER" id="PTHR47755:SF1">
    <property type="entry name" value="CELL DIVISION PROTEIN FTSX"/>
    <property type="match status" value="1"/>
</dbReference>
<feature type="domain" description="FtsX extracellular" evidence="13">
    <location>
        <begin position="59"/>
        <end position="147"/>
    </location>
</feature>
<evidence type="ECO:0000256" key="5">
    <source>
        <dbReference type="ARBA" id="ARBA00022618"/>
    </source>
</evidence>
<dbReference type="NCBIfam" id="NF038347">
    <property type="entry name" value="FtsX_Gpos"/>
    <property type="match status" value="1"/>
</dbReference>
<keyword evidence="15" id="KW-1185">Reference proteome</keyword>
<gene>
    <name evidence="14" type="ORF">FE782_19790</name>
</gene>
<evidence type="ECO:0000256" key="4">
    <source>
        <dbReference type="ARBA" id="ARBA00022475"/>
    </source>
</evidence>
<feature type="transmembrane region" description="Helical" evidence="11">
    <location>
        <begin position="21"/>
        <end position="44"/>
    </location>
</feature>
<dbReference type="GO" id="GO:0051301">
    <property type="term" value="P:cell division"/>
    <property type="evidence" value="ECO:0007669"/>
    <property type="project" value="UniProtKB-KW"/>
</dbReference>
<dbReference type="InterPro" id="IPR040690">
    <property type="entry name" value="FtsX_ECD"/>
</dbReference>
<dbReference type="EMBL" id="VCIW01000014">
    <property type="protein sequence ID" value="TLS50605.1"/>
    <property type="molecule type" value="Genomic_DNA"/>
</dbReference>
<keyword evidence="8 10" id="KW-0472">Membrane</keyword>
<evidence type="ECO:0000256" key="2">
    <source>
        <dbReference type="ARBA" id="ARBA00007379"/>
    </source>
</evidence>
<dbReference type="InterPro" id="IPR004513">
    <property type="entry name" value="FtsX"/>
</dbReference>
<proteinExistence type="inferred from homology"/>
<dbReference type="PANTHER" id="PTHR47755">
    <property type="entry name" value="CELL DIVISION PROTEIN FTSX"/>
    <property type="match status" value="1"/>
</dbReference>
<reference evidence="14 15" key="1">
    <citation type="submission" date="2019-05" db="EMBL/GenBank/DDBJ databases">
        <authorList>
            <person name="Narsing Rao M.P."/>
            <person name="Li W.J."/>
        </authorList>
    </citation>
    <scope>NUCLEOTIDE SEQUENCE [LARGE SCALE GENOMIC DNA]</scope>
    <source>
        <strain evidence="14 15">SYSU_K30003</strain>
    </source>
</reference>
<dbReference type="OrthoDB" id="9812531at2"/>
<feature type="transmembrane region" description="Helical" evidence="11">
    <location>
        <begin position="180"/>
        <end position="200"/>
    </location>
</feature>
<protein>
    <recommendedName>
        <fullName evidence="3 10">Cell division protein FtsX</fullName>
    </recommendedName>
</protein>
<keyword evidence="9 10" id="KW-0131">Cell cycle</keyword>
<evidence type="ECO:0000256" key="11">
    <source>
        <dbReference type="SAM" id="Phobius"/>
    </source>
</evidence>
<evidence type="ECO:0000256" key="3">
    <source>
        <dbReference type="ARBA" id="ARBA00021907"/>
    </source>
</evidence>
<keyword evidence="4 10" id="KW-1003">Cell membrane</keyword>
<feature type="transmembrane region" description="Helical" evidence="11">
    <location>
        <begin position="275"/>
        <end position="299"/>
    </location>
</feature>
<feature type="transmembrane region" description="Helical" evidence="11">
    <location>
        <begin position="233"/>
        <end position="255"/>
    </location>
</feature>
<dbReference type="Pfam" id="PF18075">
    <property type="entry name" value="FtsX_ECD"/>
    <property type="match status" value="1"/>
</dbReference>
<comment type="subcellular location">
    <subcellularLocation>
        <location evidence="1">Cell membrane</location>
        <topology evidence="1">Multi-pass membrane protein</topology>
    </subcellularLocation>
</comment>
<name>A0A5R9GGR9_9BACL</name>
<keyword evidence="7 11" id="KW-1133">Transmembrane helix</keyword>
<comment type="function">
    <text evidence="10">Part of the ABC transporter FtsEX involved in asymmetric cellular division facilitating the initiation of sporulation.</text>
</comment>
<evidence type="ECO:0000313" key="14">
    <source>
        <dbReference type="EMBL" id="TLS50605.1"/>
    </source>
</evidence>
<comment type="caution">
    <text evidence="14">The sequence shown here is derived from an EMBL/GenBank/DDBJ whole genome shotgun (WGS) entry which is preliminary data.</text>
</comment>
<evidence type="ECO:0000256" key="10">
    <source>
        <dbReference type="PIRNR" id="PIRNR003097"/>
    </source>
</evidence>
<dbReference type="AlphaFoldDB" id="A0A5R9GGR9"/>
<dbReference type="RefSeq" id="WP_138195972.1">
    <property type="nucleotide sequence ID" value="NZ_VCIW01000014.1"/>
</dbReference>
<comment type="similarity">
    <text evidence="2 10">Belongs to the ABC-4 integral membrane protein family. FtsX subfamily.</text>
</comment>
<evidence type="ECO:0000256" key="6">
    <source>
        <dbReference type="ARBA" id="ARBA00022692"/>
    </source>
</evidence>
<dbReference type="InterPro" id="IPR058204">
    <property type="entry name" value="FtsX_firmicutes-type"/>
</dbReference>